<feature type="compositionally biased region" description="Basic residues" evidence="1">
    <location>
        <begin position="48"/>
        <end position="61"/>
    </location>
</feature>
<gene>
    <name evidence="2" type="ORF">R3P38DRAFT_2764964</name>
</gene>
<evidence type="ECO:0000313" key="2">
    <source>
        <dbReference type="EMBL" id="KAK7049106.1"/>
    </source>
</evidence>
<dbReference type="Proteomes" id="UP001362999">
    <property type="component" value="Unassembled WGS sequence"/>
</dbReference>
<comment type="caution">
    <text evidence="2">The sequence shown here is derived from an EMBL/GenBank/DDBJ whole genome shotgun (WGS) entry which is preliminary data.</text>
</comment>
<feature type="compositionally biased region" description="Basic residues" evidence="1">
    <location>
        <begin position="345"/>
        <end position="354"/>
    </location>
</feature>
<feature type="region of interest" description="Disordered" evidence="1">
    <location>
        <begin position="345"/>
        <end position="380"/>
    </location>
</feature>
<dbReference type="EMBL" id="JAWWNJ010000009">
    <property type="protein sequence ID" value="KAK7049106.1"/>
    <property type="molecule type" value="Genomic_DNA"/>
</dbReference>
<name>A0AAW0DDN9_9AGAR</name>
<protein>
    <submittedName>
        <fullName evidence="2">Uncharacterized protein</fullName>
    </submittedName>
</protein>
<proteinExistence type="predicted"/>
<organism evidence="2 3">
    <name type="scientific">Favolaschia claudopus</name>
    <dbReference type="NCBI Taxonomy" id="2862362"/>
    <lineage>
        <taxon>Eukaryota</taxon>
        <taxon>Fungi</taxon>
        <taxon>Dikarya</taxon>
        <taxon>Basidiomycota</taxon>
        <taxon>Agaricomycotina</taxon>
        <taxon>Agaricomycetes</taxon>
        <taxon>Agaricomycetidae</taxon>
        <taxon>Agaricales</taxon>
        <taxon>Marasmiineae</taxon>
        <taxon>Mycenaceae</taxon>
        <taxon>Favolaschia</taxon>
    </lineage>
</organism>
<evidence type="ECO:0000313" key="3">
    <source>
        <dbReference type="Proteomes" id="UP001362999"/>
    </source>
</evidence>
<dbReference type="AlphaFoldDB" id="A0AAW0DDN9"/>
<feature type="region of interest" description="Disordered" evidence="1">
    <location>
        <begin position="48"/>
        <end position="81"/>
    </location>
</feature>
<sequence length="404" mass="46396">MPPAAIDWSYRARGSKFADQLLDLFSFDVLDPRAHQWRRALGDVSGKLKRTTKSQLTRKPHPSSTRTRLAPNCNDERSDTHLYPPQTQIIQPTSAIPPQTIQLTSASHRPPREVYIKQDSSANDLFSGAVCSRFFAFTTATPPLPTASALEASIFYPPYFASLRRLQSHLWQLRRTHSTFFPQFIFDFHNLLLPFGPITIALLPDSNFFLDGRTQIFSNYLSMWVHSCSTIYCYFYGSTTIAIPPDSNYFSDGAYSALSFQFISQFHTSTTTFTAPQLSTTIPLSLQLFLDETSTFLLLLLRRHNDHIYHLSSSVSSKYHYYPRLRKFTTLTTIFYNHYLQSQHRNKSTKSPKRALRENADHPCRKSVESQTRAATRYAGRRRRYKTHKNALLVGLSSRDNPLQ</sequence>
<reference evidence="2 3" key="1">
    <citation type="journal article" date="2024" name="J Genomics">
        <title>Draft genome sequencing and assembly of Favolaschia claudopus CIRM-BRFM 2984 isolated from oak limbs.</title>
        <authorList>
            <person name="Navarro D."/>
            <person name="Drula E."/>
            <person name="Chaduli D."/>
            <person name="Cazenave R."/>
            <person name="Ahrendt S."/>
            <person name="Wang J."/>
            <person name="Lipzen A."/>
            <person name="Daum C."/>
            <person name="Barry K."/>
            <person name="Grigoriev I.V."/>
            <person name="Favel A."/>
            <person name="Rosso M.N."/>
            <person name="Martin F."/>
        </authorList>
    </citation>
    <scope>NUCLEOTIDE SEQUENCE [LARGE SCALE GENOMIC DNA]</scope>
    <source>
        <strain evidence="2 3">CIRM-BRFM 2984</strain>
    </source>
</reference>
<keyword evidence="3" id="KW-1185">Reference proteome</keyword>
<feature type="compositionally biased region" description="Basic and acidic residues" evidence="1">
    <location>
        <begin position="355"/>
        <end position="368"/>
    </location>
</feature>
<accession>A0AAW0DDN9</accession>
<evidence type="ECO:0000256" key="1">
    <source>
        <dbReference type="SAM" id="MobiDB-lite"/>
    </source>
</evidence>